<evidence type="ECO:0000313" key="2">
    <source>
        <dbReference type="EMBL" id="AQS38618.1"/>
    </source>
</evidence>
<dbReference type="AlphaFoldDB" id="A0A1S6HT27"/>
<protein>
    <submittedName>
        <fullName evidence="2">Uncharacterized protein</fullName>
    </submittedName>
</protein>
<keyword evidence="1" id="KW-0732">Signal</keyword>
<gene>
    <name evidence="2" type="ORF">Sps_03491</name>
</gene>
<dbReference type="EMBL" id="CP014782">
    <property type="protein sequence ID" value="AQS38618.1"/>
    <property type="molecule type" value="Genomic_DNA"/>
</dbReference>
<proteinExistence type="predicted"/>
<dbReference type="Proteomes" id="UP000189545">
    <property type="component" value="Chromosome"/>
</dbReference>
<organism evidence="2 3">
    <name type="scientific">Shewanella psychrophila</name>
    <dbReference type="NCBI Taxonomy" id="225848"/>
    <lineage>
        <taxon>Bacteria</taxon>
        <taxon>Pseudomonadati</taxon>
        <taxon>Pseudomonadota</taxon>
        <taxon>Gammaproteobacteria</taxon>
        <taxon>Alteromonadales</taxon>
        <taxon>Shewanellaceae</taxon>
        <taxon>Shewanella</taxon>
    </lineage>
</organism>
<dbReference type="KEGG" id="spsw:Sps_03491"/>
<evidence type="ECO:0000313" key="3">
    <source>
        <dbReference type="Proteomes" id="UP000189545"/>
    </source>
</evidence>
<reference evidence="2 3" key="1">
    <citation type="submission" date="2016-03" db="EMBL/GenBank/DDBJ databases">
        <title>Complete genome sequence of Shewanella psychrophila WP2, a deep sea bacterium isolated from west Pacific sediment.</title>
        <authorList>
            <person name="Xu G."/>
            <person name="Jian H."/>
        </authorList>
    </citation>
    <scope>NUCLEOTIDE SEQUENCE [LARGE SCALE GENOMIC DNA]</scope>
    <source>
        <strain evidence="2 3">WP2</strain>
    </source>
</reference>
<sequence>MKKLLIGLMLLPLSTPALAWMDLKFNHSPNNSFEGNSRYTLLCPYPTNNHTPVCSTSEFKSGRVNWNPLDGKEYSRYIIKDDDEFKIAYLDMRDTKQRCTKGNHSGWTWNINVSTAGKNVDFCAVLPGAGTGTPMTHLVADREDGTLVIKMYSDFTSENMIRIRVPELDAYALP</sequence>
<name>A0A1S6HT27_9GAMM</name>
<dbReference type="RefSeq" id="WP_077753635.1">
    <property type="nucleotide sequence ID" value="NZ_CP014782.1"/>
</dbReference>
<feature type="chain" id="PRO_5013249841" evidence="1">
    <location>
        <begin position="20"/>
        <end position="174"/>
    </location>
</feature>
<accession>A0A1S6HT27</accession>
<evidence type="ECO:0000256" key="1">
    <source>
        <dbReference type="SAM" id="SignalP"/>
    </source>
</evidence>
<keyword evidence="3" id="KW-1185">Reference proteome</keyword>
<feature type="signal peptide" evidence="1">
    <location>
        <begin position="1"/>
        <end position="19"/>
    </location>
</feature>